<keyword evidence="4" id="KW-1003">Cell membrane</keyword>
<feature type="transmembrane region" description="Helical" evidence="8">
    <location>
        <begin position="412"/>
        <end position="431"/>
    </location>
</feature>
<evidence type="ECO:0000256" key="1">
    <source>
        <dbReference type="ARBA" id="ARBA00004651"/>
    </source>
</evidence>
<dbReference type="InterPro" id="IPR018093">
    <property type="entry name" value="BCCT_CS"/>
</dbReference>
<accession>A0ABS5JRC6</accession>
<comment type="caution">
    <text evidence="9">The sequence shown here is derived from an EMBL/GenBank/DDBJ whole genome shotgun (WGS) entry which is preliminary data.</text>
</comment>
<feature type="transmembrane region" description="Helical" evidence="8">
    <location>
        <begin position="271"/>
        <end position="291"/>
    </location>
</feature>
<sequence>MDQKYKRSDKRTFFGIKANGPVFVTSLLVIFILVLTTLIVGKPMEKYFSLIQTKVANNTGWFFILLVNILLMFALYLGFSKYGNIRLGGKGAKPEFSKKGWFAMLFSAGMGIGLLFWSVAEPIFHYNSNPLIDNSDKIEAAKSAMGLTFLHWGVHAWAIYAIVGLALAFFTFNKKLPLTIRSIFHPLLGNRIYGPIGDAIDIISVIATIFGLATSLGFGVQQVNAGLNYLFDINLNTTVQIVLIVIITAMATMSLILGLDKGIRRLSEWNMRFAIILLVFVIIVGPTVFLAKSFVQNLGHYLSDFFEISFWTESYAGVREAKHWQNSWTVFYWAWWIAWSPFVGIFIARVSKGRTIKEFILGVLLVPTLLTFIWMSVFGGSALYQEFIGNTVITDAVNDNVATAIYKLLEQYPFAFISSFIAAILVTSFFITSSDSGSLVVDTLTSGGRHDAPVGQKIFWASMEGAVAGILLVGGGLTALQTASILTGLPFAFILIMMCFSFYKSLKSYHKENFTDE</sequence>
<keyword evidence="7 8" id="KW-0472">Membrane</keyword>
<evidence type="ECO:0000256" key="6">
    <source>
        <dbReference type="ARBA" id="ARBA00022989"/>
    </source>
</evidence>
<protein>
    <submittedName>
        <fullName evidence="9">BCCT family transporter</fullName>
    </submittedName>
</protein>
<dbReference type="PANTHER" id="PTHR30047:SF7">
    <property type="entry name" value="HIGH-AFFINITY CHOLINE TRANSPORT PROTEIN"/>
    <property type="match status" value="1"/>
</dbReference>
<feature type="transmembrane region" description="Helical" evidence="8">
    <location>
        <begin position="60"/>
        <end position="79"/>
    </location>
</feature>
<dbReference type="InterPro" id="IPR000060">
    <property type="entry name" value="BCCT_transptr"/>
</dbReference>
<proteinExistence type="inferred from homology"/>
<feature type="transmembrane region" description="Helical" evidence="8">
    <location>
        <begin position="458"/>
        <end position="477"/>
    </location>
</feature>
<evidence type="ECO:0000256" key="2">
    <source>
        <dbReference type="ARBA" id="ARBA00005658"/>
    </source>
</evidence>
<feature type="transmembrane region" description="Helical" evidence="8">
    <location>
        <begin position="483"/>
        <end position="503"/>
    </location>
</feature>
<name>A0ABS5JRC6_9BACT</name>
<evidence type="ECO:0000313" key="9">
    <source>
        <dbReference type="EMBL" id="MBS2097446.1"/>
    </source>
</evidence>
<keyword evidence="5 8" id="KW-0812">Transmembrane</keyword>
<feature type="transmembrane region" description="Helical" evidence="8">
    <location>
        <begin position="100"/>
        <end position="120"/>
    </location>
</feature>
<organism evidence="9 10">
    <name type="scientific">Carboxylicivirga linearis</name>
    <dbReference type="NCBI Taxonomy" id="1628157"/>
    <lineage>
        <taxon>Bacteria</taxon>
        <taxon>Pseudomonadati</taxon>
        <taxon>Bacteroidota</taxon>
        <taxon>Bacteroidia</taxon>
        <taxon>Marinilabiliales</taxon>
        <taxon>Marinilabiliaceae</taxon>
        <taxon>Carboxylicivirga</taxon>
    </lineage>
</organism>
<keyword evidence="3" id="KW-0813">Transport</keyword>
<evidence type="ECO:0000256" key="4">
    <source>
        <dbReference type="ARBA" id="ARBA00022475"/>
    </source>
</evidence>
<gene>
    <name evidence="9" type="ORF">KEM10_04085</name>
</gene>
<feature type="transmembrane region" description="Helical" evidence="8">
    <location>
        <begin position="21"/>
        <end position="40"/>
    </location>
</feature>
<keyword evidence="10" id="KW-1185">Reference proteome</keyword>
<evidence type="ECO:0000256" key="7">
    <source>
        <dbReference type="ARBA" id="ARBA00023136"/>
    </source>
</evidence>
<dbReference type="EMBL" id="JAGUCO010000002">
    <property type="protein sequence ID" value="MBS2097446.1"/>
    <property type="molecule type" value="Genomic_DNA"/>
</dbReference>
<dbReference type="PROSITE" id="PS01303">
    <property type="entry name" value="BCCT"/>
    <property type="match status" value="1"/>
</dbReference>
<dbReference type="RefSeq" id="WP_212213856.1">
    <property type="nucleotide sequence ID" value="NZ_JAGUCO010000002.1"/>
</dbReference>
<reference evidence="9 10" key="1">
    <citation type="journal article" date="2015" name="Int. J. Syst. Evol. Microbiol.">
        <title>Carboxylicivirga linearis sp. nov., isolated from a sea cucumber culture pond.</title>
        <authorList>
            <person name="Wang F.Q."/>
            <person name="Zhou Y.X."/>
            <person name="Lin X.Z."/>
            <person name="Chen G.J."/>
            <person name="Du Z.J."/>
        </authorList>
    </citation>
    <scope>NUCLEOTIDE SEQUENCE [LARGE SCALE GENOMIC DNA]</scope>
    <source>
        <strain evidence="9 10">FB218</strain>
    </source>
</reference>
<comment type="subcellular location">
    <subcellularLocation>
        <location evidence="1">Cell membrane</location>
        <topology evidence="1">Multi-pass membrane protein</topology>
    </subcellularLocation>
</comment>
<feature type="transmembrane region" description="Helical" evidence="8">
    <location>
        <begin position="152"/>
        <end position="172"/>
    </location>
</feature>
<evidence type="ECO:0000313" key="10">
    <source>
        <dbReference type="Proteomes" id="UP000708576"/>
    </source>
</evidence>
<dbReference type="Proteomes" id="UP000708576">
    <property type="component" value="Unassembled WGS sequence"/>
</dbReference>
<dbReference type="Pfam" id="PF02028">
    <property type="entry name" value="BCCT"/>
    <property type="match status" value="1"/>
</dbReference>
<feature type="transmembrane region" description="Helical" evidence="8">
    <location>
        <begin position="238"/>
        <end position="259"/>
    </location>
</feature>
<feature type="transmembrane region" description="Helical" evidence="8">
    <location>
        <begin position="330"/>
        <end position="347"/>
    </location>
</feature>
<feature type="transmembrane region" description="Helical" evidence="8">
    <location>
        <begin position="192"/>
        <end position="218"/>
    </location>
</feature>
<dbReference type="PANTHER" id="PTHR30047">
    <property type="entry name" value="HIGH-AFFINITY CHOLINE TRANSPORT PROTEIN-RELATED"/>
    <property type="match status" value="1"/>
</dbReference>
<comment type="similarity">
    <text evidence="2">Belongs to the BCCT transporter (TC 2.A.15) family.</text>
</comment>
<evidence type="ECO:0000256" key="5">
    <source>
        <dbReference type="ARBA" id="ARBA00022692"/>
    </source>
</evidence>
<feature type="transmembrane region" description="Helical" evidence="8">
    <location>
        <begin position="359"/>
        <end position="377"/>
    </location>
</feature>
<dbReference type="NCBIfam" id="TIGR00842">
    <property type="entry name" value="bcct"/>
    <property type="match status" value="1"/>
</dbReference>
<keyword evidence="6 8" id="KW-1133">Transmembrane helix</keyword>
<evidence type="ECO:0000256" key="3">
    <source>
        <dbReference type="ARBA" id="ARBA00022448"/>
    </source>
</evidence>
<evidence type="ECO:0000256" key="8">
    <source>
        <dbReference type="SAM" id="Phobius"/>
    </source>
</evidence>